<evidence type="ECO:0000313" key="2">
    <source>
        <dbReference type="Proteomes" id="UP000176723"/>
    </source>
</evidence>
<reference evidence="1 2" key="1">
    <citation type="journal article" date="2016" name="Nat. Commun.">
        <title>Thousands of microbial genomes shed light on interconnected biogeochemical processes in an aquifer system.</title>
        <authorList>
            <person name="Anantharaman K."/>
            <person name="Brown C.T."/>
            <person name="Hug L.A."/>
            <person name="Sharon I."/>
            <person name="Castelle C.J."/>
            <person name="Probst A.J."/>
            <person name="Thomas B.C."/>
            <person name="Singh A."/>
            <person name="Wilkins M.J."/>
            <person name="Karaoz U."/>
            <person name="Brodie E.L."/>
            <person name="Williams K.H."/>
            <person name="Hubbard S.S."/>
            <person name="Banfield J.F."/>
        </authorList>
    </citation>
    <scope>NUCLEOTIDE SEQUENCE [LARGE SCALE GENOMIC DNA]</scope>
</reference>
<accession>A0A1G1W448</accession>
<protein>
    <submittedName>
        <fullName evidence="1">Uncharacterized protein</fullName>
    </submittedName>
</protein>
<dbReference type="EMBL" id="MHCL01000003">
    <property type="protein sequence ID" value="OGY22438.1"/>
    <property type="molecule type" value="Genomic_DNA"/>
</dbReference>
<dbReference type="AlphaFoldDB" id="A0A1G1W448"/>
<dbReference type="STRING" id="1797593.A3A65_04765"/>
<evidence type="ECO:0000313" key="1">
    <source>
        <dbReference type="EMBL" id="OGY22438.1"/>
    </source>
</evidence>
<comment type="caution">
    <text evidence="1">The sequence shown here is derived from an EMBL/GenBank/DDBJ whole genome shotgun (WGS) entry which is preliminary data.</text>
</comment>
<name>A0A1G1W448_9BACT</name>
<dbReference type="Proteomes" id="UP000176723">
    <property type="component" value="Unassembled WGS sequence"/>
</dbReference>
<organism evidence="1 2">
    <name type="scientific">Candidatus Chisholmbacteria bacterium RIFCSPLOWO2_01_FULL_49_14</name>
    <dbReference type="NCBI Taxonomy" id="1797593"/>
    <lineage>
        <taxon>Bacteria</taxon>
        <taxon>Candidatus Chisholmiibacteriota</taxon>
    </lineage>
</organism>
<proteinExistence type="predicted"/>
<sequence length="83" mass="9602">MAEAITGLQEEVDRQYRLLGFEGFDEGFEQLDQEVGGILGKPPEEVREFLHQRTAHIEDSKDRKSAMKLLELRMSSLRIQEQP</sequence>
<gene>
    <name evidence="1" type="ORF">A3A65_04765</name>
</gene>